<dbReference type="Gene3D" id="3.40.1010.10">
    <property type="entry name" value="Cobalt-precorrin-4 Transmethylase, Domain 1"/>
    <property type="match status" value="1"/>
</dbReference>
<feature type="region of interest" description="Disordered" evidence="5">
    <location>
        <begin position="232"/>
        <end position="264"/>
    </location>
</feature>
<evidence type="ECO:0000256" key="3">
    <source>
        <dbReference type="ARBA" id="ARBA00022691"/>
    </source>
</evidence>
<dbReference type="SUPFAM" id="SSF53790">
    <property type="entry name" value="Tetrapyrrole methylase"/>
    <property type="match status" value="1"/>
</dbReference>
<dbReference type="GO" id="GO:0019354">
    <property type="term" value="P:siroheme biosynthetic process"/>
    <property type="evidence" value="ECO:0007669"/>
    <property type="project" value="TreeGrafter"/>
</dbReference>
<protein>
    <recommendedName>
        <fullName evidence="6">Tetrapyrrole methylase domain-containing protein</fullName>
    </recommendedName>
</protein>
<dbReference type="Gene3D" id="3.30.950.10">
    <property type="entry name" value="Methyltransferase, Cobalt-precorrin-4 Transmethylase, Domain 2"/>
    <property type="match status" value="1"/>
</dbReference>
<accession>A0A830HSF2</accession>
<comment type="caution">
    <text evidence="7">The sequence shown here is derived from an EMBL/GenBank/DDBJ whole genome shotgun (WGS) entry which is preliminary data.</text>
</comment>
<keyword evidence="8" id="KW-1185">Reference proteome</keyword>
<dbReference type="PANTHER" id="PTHR45790">
    <property type="entry name" value="SIROHEME SYNTHASE-RELATED"/>
    <property type="match status" value="1"/>
</dbReference>
<dbReference type="OrthoDB" id="508204at2759"/>
<feature type="compositionally biased region" description="Basic and acidic residues" evidence="5">
    <location>
        <begin position="232"/>
        <end position="245"/>
    </location>
</feature>
<reference evidence="7" key="1">
    <citation type="submission" date="2020-10" db="EMBL/GenBank/DDBJ databases">
        <title>Unveiling of a novel bifunctional photoreceptor, Dualchrome1, isolated from a cosmopolitan green alga.</title>
        <authorList>
            <person name="Suzuki S."/>
            <person name="Kawachi M."/>
        </authorList>
    </citation>
    <scope>NUCLEOTIDE SEQUENCE</scope>
    <source>
        <strain evidence="7">NIES 2893</strain>
    </source>
</reference>
<evidence type="ECO:0000256" key="2">
    <source>
        <dbReference type="ARBA" id="ARBA00022679"/>
    </source>
</evidence>
<dbReference type="Pfam" id="PF00590">
    <property type="entry name" value="TP_methylase"/>
    <property type="match status" value="1"/>
</dbReference>
<dbReference type="InterPro" id="IPR000878">
    <property type="entry name" value="4pyrrol_Mease"/>
</dbReference>
<dbReference type="InterPro" id="IPR035996">
    <property type="entry name" value="4pyrrol_Methylase_sf"/>
</dbReference>
<evidence type="ECO:0000259" key="6">
    <source>
        <dbReference type="Pfam" id="PF00590"/>
    </source>
</evidence>
<dbReference type="GO" id="GO:0032259">
    <property type="term" value="P:methylation"/>
    <property type="evidence" value="ECO:0007669"/>
    <property type="project" value="UniProtKB-KW"/>
</dbReference>
<dbReference type="Proteomes" id="UP000660262">
    <property type="component" value="Unassembled WGS sequence"/>
</dbReference>
<dbReference type="InterPro" id="IPR014776">
    <property type="entry name" value="4pyrrole_Mease_sub2"/>
</dbReference>
<evidence type="ECO:0000313" key="7">
    <source>
        <dbReference type="EMBL" id="GHP10042.1"/>
    </source>
</evidence>
<evidence type="ECO:0000313" key="8">
    <source>
        <dbReference type="Proteomes" id="UP000660262"/>
    </source>
</evidence>
<gene>
    <name evidence="7" type="ORF">PPROV_000877500</name>
</gene>
<name>A0A830HSF2_9CHLO</name>
<evidence type="ECO:0000256" key="4">
    <source>
        <dbReference type="ARBA" id="ARBA00023244"/>
    </source>
</evidence>
<dbReference type="InterPro" id="IPR050161">
    <property type="entry name" value="Siro_Cobalamin_biosynth"/>
</dbReference>
<feature type="domain" description="Tetrapyrrole methylase" evidence="6">
    <location>
        <begin position="13"/>
        <end position="224"/>
    </location>
</feature>
<keyword evidence="2" id="KW-0808">Transferase</keyword>
<organism evidence="7 8">
    <name type="scientific">Pycnococcus provasolii</name>
    <dbReference type="NCBI Taxonomy" id="41880"/>
    <lineage>
        <taxon>Eukaryota</taxon>
        <taxon>Viridiplantae</taxon>
        <taxon>Chlorophyta</taxon>
        <taxon>Pseudoscourfieldiophyceae</taxon>
        <taxon>Pseudoscourfieldiales</taxon>
        <taxon>Pycnococcaceae</taxon>
        <taxon>Pycnococcus</taxon>
    </lineage>
</organism>
<evidence type="ECO:0000256" key="1">
    <source>
        <dbReference type="ARBA" id="ARBA00022603"/>
    </source>
</evidence>
<dbReference type="AlphaFoldDB" id="A0A830HSF2"/>
<keyword evidence="1" id="KW-0489">Methyltransferase</keyword>
<evidence type="ECO:0000256" key="5">
    <source>
        <dbReference type="SAM" id="MobiDB-lite"/>
    </source>
</evidence>
<dbReference type="InterPro" id="IPR014777">
    <property type="entry name" value="4pyrrole_Mease_sub1"/>
</dbReference>
<proteinExistence type="predicted"/>
<dbReference type="GO" id="GO:0004851">
    <property type="term" value="F:uroporphyrin-III C-methyltransferase activity"/>
    <property type="evidence" value="ECO:0007669"/>
    <property type="project" value="TreeGrafter"/>
</dbReference>
<dbReference type="EMBL" id="BNJQ01000027">
    <property type="protein sequence ID" value="GHP10042.1"/>
    <property type="molecule type" value="Genomic_DNA"/>
</dbReference>
<keyword evidence="4" id="KW-0627">Porphyrin biosynthesis</keyword>
<dbReference type="PANTHER" id="PTHR45790:SF3">
    <property type="entry name" value="S-ADENOSYL-L-METHIONINE-DEPENDENT UROPORPHYRINOGEN III METHYLTRANSFERASE, CHLOROPLASTIC"/>
    <property type="match status" value="1"/>
</dbReference>
<keyword evidence="3" id="KW-0949">S-adenosyl-L-methionine</keyword>
<sequence length="264" mass="27621">MKKNNLRVEFAGVTFAGAGPSDPALCTIATAAALASADAILYDDLGCQAVMDEHAAKDAQKVYVGKRGARDGATGATAQSAICEEIVRRALDGERVVRLKGGDPSTFGRLQDEIEACKANSLSWRVIAGVTSASAAAASLGVPLTAPRARRQVASLSVVSAHADVDWTSVSRGANTIAIYMGARKLESLARRLCAERGDSTPCMGVRRASSPDEARWVGTLAEAADGRMREALTDRKDDSQKNDSDLSPLLVVVGEAAKSDDDT</sequence>